<feature type="region of interest" description="Disordered" evidence="2">
    <location>
        <begin position="82"/>
        <end position="130"/>
    </location>
</feature>
<evidence type="ECO:0000256" key="2">
    <source>
        <dbReference type="SAM" id="MobiDB-lite"/>
    </source>
</evidence>
<sequence length="1040" mass="116780">MYPSATSGPLVADVAEGYEGSVVLSLGLEAAVSPMVDEEPDPPPVRTSAPLLPDQPESSCSATVDHTVKLCSPVIAQSLKEVRKKNKPRRWSREKKKKSQKMKSSSKVTRTPLPVRPRTPSDDELSDELSDRFTSPAHSAVFSGPRQDPAPPRGKLVILVEDFYYGSARGRSSAQPDPRGGKFTGPEPLFLWHMKNTHRPGEMPYVCQKKHVFGCDKCRLHFLYVKERMEHKLLHHRTHVRPAQLTGLKPGTKVVDVAPPLPPQEAPHRRPVESMGPLLSSLSEAAGVSRPLQRCVECLSVIRSFRTHFPSLVHCSLCRFLTCCATAYANHMINNHETCRKNPQYRSLFQSDPRVTSPGGRFVPIHLLPSRETSTPLSVKPLASPSPLSSPPAMTITFLGPHPQPELPPDSPLSVFQLAAVLTSLCYGLAQAARRCQTPAAAISSWIWQQERALRGRTWSWRTEKLAEWLLKQREQQLVVSEDVLLQEARGILGEDSQLTERYSWTVDFMLRHDATLQTGAGTRTLLPLDIKEKIHTFTQTLRSLIRSRALPPHRVGCMDEFSIFVRSDSTHHLTPSSFQLCGSLDDMPLFDVMLSALSDGTLLCPLLFFRGTSSHLPDGFPDNVLLRARPDGFTDNERLHIWMEQVETFDLLIHVSFFYVAETFQSLWSRDRLLSGPMQVWRPRVATSAWDGQSVLMVDVHRGHLTHHFLSSFTDVVVIPSGCSCRLQPLHVCVTPVLRDFLQVRWTQLVSQGLDGLGLDQLALTLACWLSELCSTVNSESDILRRSFSSVCDLQQVDDRWETERMIRVLNEALILPLEEPGPGPRLTPGPGQGPELELLLVMEKEKQEKMESREEMWTLFSALMELTHVSSGPSVKRPYLVVSDLTGDLTVSRAKDYNFTPSPDYEYDYDNDNDSLKISFYSNTSSQEFDKFSEKYIDQEEEEEEVTEATEVTGGWLDEEEATVTMATTRGATERVDVRNATSFPPSAPDTRGRSRRPSLCTVCDSGVSVLLTSYMRKKKKKREVVVFVVERLNLNVT</sequence>
<feature type="compositionally biased region" description="Basic residues" evidence="2">
    <location>
        <begin position="82"/>
        <end position="101"/>
    </location>
</feature>
<evidence type="ECO:0000313" key="5">
    <source>
        <dbReference type="Proteomes" id="UP000438429"/>
    </source>
</evidence>
<keyword evidence="1" id="KW-0238">DNA-binding</keyword>
<feature type="domain" description="HTH CENPB-type" evidence="3">
    <location>
        <begin position="450"/>
        <end position="519"/>
    </location>
</feature>
<reference evidence="4 5" key="1">
    <citation type="submission" date="2019-06" db="EMBL/GenBank/DDBJ databases">
        <title>Draft genomes of female and male turbot (Scophthalmus maximus).</title>
        <authorList>
            <person name="Xu H."/>
            <person name="Xu X.-W."/>
            <person name="Shao C."/>
            <person name="Chen S."/>
        </authorList>
    </citation>
    <scope>NUCLEOTIDE SEQUENCE [LARGE SCALE GENOMIC DNA]</scope>
    <source>
        <strain evidence="4">Ysfricsl-2016a</strain>
        <tissue evidence="4">Blood</tissue>
    </source>
</reference>
<feature type="region of interest" description="Disordered" evidence="2">
    <location>
        <begin position="981"/>
        <end position="1000"/>
    </location>
</feature>
<dbReference type="GO" id="GO:0003677">
    <property type="term" value="F:DNA binding"/>
    <property type="evidence" value="ECO:0007669"/>
    <property type="project" value="UniProtKB-KW"/>
</dbReference>
<gene>
    <name evidence="4" type="ORF">F2P81_022890</name>
</gene>
<protein>
    <recommendedName>
        <fullName evidence="3">HTH CENPB-type domain-containing protein</fullName>
    </recommendedName>
</protein>
<dbReference type="InterPro" id="IPR057618">
    <property type="entry name" value="Znf_POGZ/Z280C-D-like"/>
</dbReference>
<dbReference type="AlphaFoldDB" id="A0A6A4RVS6"/>
<evidence type="ECO:0000259" key="3">
    <source>
        <dbReference type="PROSITE" id="PS51253"/>
    </source>
</evidence>
<evidence type="ECO:0000256" key="1">
    <source>
        <dbReference type="ARBA" id="ARBA00023125"/>
    </source>
</evidence>
<dbReference type="Proteomes" id="UP000438429">
    <property type="component" value="Unassembled WGS sequence"/>
</dbReference>
<accession>A0A6A4RVS6</accession>
<dbReference type="PROSITE" id="PS51253">
    <property type="entry name" value="HTH_CENPB"/>
    <property type="match status" value="1"/>
</dbReference>
<comment type="caution">
    <text evidence="4">The sequence shown here is derived from an EMBL/GenBank/DDBJ whole genome shotgun (WGS) entry which is preliminary data.</text>
</comment>
<proteinExistence type="predicted"/>
<dbReference type="EMBL" id="VEVO01000021">
    <property type="protein sequence ID" value="KAF0024088.1"/>
    <property type="molecule type" value="Genomic_DNA"/>
</dbReference>
<feature type="region of interest" description="Disordered" evidence="2">
    <location>
        <begin position="34"/>
        <end position="64"/>
    </location>
</feature>
<evidence type="ECO:0000313" key="4">
    <source>
        <dbReference type="EMBL" id="KAF0024088.1"/>
    </source>
</evidence>
<feature type="compositionally biased region" description="Low complexity" evidence="2">
    <location>
        <begin position="102"/>
        <end position="118"/>
    </location>
</feature>
<organism evidence="4 5">
    <name type="scientific">Scophthalmus maximus</name>
    <name type="common">Turbot</name>
    <name type="synonym">Psetta maxima</name>
    <dbReference type="NCBI Taxonomy" id="52904"/>
    <lineage>
        <taxon>Eukaryota</taxon>
        <taxon>Metazoa</taxon>
        <taxon>Chordata</taxon>
        <taxon>Craniata</taxon>
        <taxon>Vertebrata</taxon>
        <taxon>Euteleostomi</taxon>
        <taxon>Actinopterygii</taxon>
        <taxon>Neopterygii</taxon>
        <taxon>Teleostei</taxon>
        <taxon>Neoteleostei</taxon>
        <taxon>Acanthomorphata</taxon>
        <taxon>Carangaria</taxon>
        <taxon>Pleuronectiformes</taxon>
        <taxon>Pleuronectoidei</taxon>
        <taxon>Scophthalmidae</taxon>
        <taxon>Scophthalmus</taxon>
    </lineage>
</organism>
<dbReference type="Pfam" id="PF25429">
    <property type="entry name" value="zf-POGZ"/>
    <property type="match status" value="1"/>
</dbReference>
<name>A0A6A4RVS6_SCOMX</name>
<dbReference type="InterPro" id="IPR006600">
    <property type="entry name" value="HTH_CenpB_DNA-bd_dom"/>
</dbReference>